<evidence type="ECO:0000313" key="3">
    <source>
        <dbReference type="Proteomes" id="UP001159364"/>
    </source>
</evidence>
<evidence type="ECO:0000313" key="2">
    <source>
        <dbReference type="EMBL" id="KAJ8773163.1"/>
    </source>
</evidence>
<dbReference type="Proteomes" id="UP001159364">
    <property type="component" value="Linkage Group LG02"/>
</dbReference>
<dbReference type="EMBL" id="JAIWQS010000002">
    <property type="protein sequence ID" value="KAJ8773163.1"/>
    <property type="molecule type" value="Genomic_DNA"/>
</dbReference>
<gene>
    <name evidence="2" type="ORF">K2173_028340</name>
</gene>
<organism evidence="2 3">
    <name type="scientific">Erythroxylum novogranatense</name>
    <dbReference type="NCBI Taxonomy" id="1862640"/>
    <lineage>
        <taxon>Eukaryota</taxon>
        <taxon>Viridiplantae</taxon>
        <taxon>Streptophyta</taxon>
        <taxon>Embryophyta</taxon>
        <taxon>Tracheophyta</taxon>
        <taxon>Spermatophyta</taxon>
        <taxon>Magnoliopsida</taxon>
        <taxon>eudicotyledons</taxon>
        <taxon>Gunneridae</taxon>
        <taxon>Pentapetalae</taxon>
        <taxon>rosids</taxon>
        <taxon>fabids</taxon>
        <taxon>Malpighiales</taxon>
        <taxon>Erythroxylaceae</taxon>
        <taxon>Erythroxylum</taxon>
    </lineage>
</organism>
<proteinExistence type="predicted"/>
<sequence>MGEPSSPLGPFPPLSSTVAAGSPPASRELEDGELRASPPAGRGAWHDLVEGRQWVATGRMFSSCWHDDLDPEVRTTKVQEPFEILEVAGVVNTGDVVREVPRETSSSPPSSPLDVAEEVPIEDRGPQLVVGSQPEVAVINMTSSSVGIEAGLEVEPRISHQRRDFRFSNAIIHKSKQKYLDLVKRNQFLD</sequence>
<reference evidence="2 3" key="1">
    <citation type="submission" date="2021-09" db="EMBL/GenBank/DDBJ databases">
        <title>Genomic insights and catalytic innovation underlie evolution of tropane alkaloids biosynthesis.</title>
        <authorList>
            <person name="Wang Y.-J."/>
            <person name="Tian T."/>
            <person name="Huang J.-P."/>
            <person name="Huang S.-X."/>
        </authorList>
    </citation>
    <scope>NUCLEOTIDE SEQUENCE [LARGE SCALE GENOMIC DNA]</scope>
    <source>
        <strain evidence="2">KIB-2018</strain>
        <tissue evidence="2">Leaf</tissue>
    </source>
</reference>
<name>A0AAV8U5K2_9ROSI</name>
<protein>
    <submittedName>
        <fullName evidence="2">Uncharacterized protein</fullName>
    </submittedName>
</protein>
<comment type="caution">
    <text evidence="2">The sequence shown here is derived from an EMBL/GenBank/DDBJ whole genome shotgun (WGS) entry which is preliminary data.</text>
</comment>
<evidence type="ECO:0000256" key="1">
    <source>
        <dbReference type="SAM" id="MobiDB-lite"/>
    </source>
</evidence>
<accession>A0AAV8U5K2</accession>
<feature type="region of interest" description="Disordered" evidence="1">
    <location>
        <begin position="1"/>
        <end position="45"/>
    </location>
</feature>
<dbReference type="AlphaFoldDB" id="A0AAV8U5K2"/>
<keyword evidence="3" id="KW-1185">Reference proteome</keyword>